<dbReference type="PIRSF" id="PIRSF005651">
    <property type="entry name" value="HflC"/>
    <property type="match status" value="1"/>
</dbReference>
<dbReference type="GO" id="GO:0016020">
    <property type="term" value="C:membrane"/>
    <property type="evidence" value="ECO:0007669"/>
    <property type="project" value="UniProtKB-SubCell"/>
</dbReference>
<dbReference type="Gene3D" id="3.30.479.30">
    <property type="entry name" value="Band 7 domain"/>
    <property type="match status" value="1"/>
</dbReference>
<dbReference type="AlphaFoldDB" id="A0A381USI0"/>
<dbReference type="CDD" id="cd03405">
    <property type="entry name" value="SPFH_HflC"/>
    <property type="match status" value="1"/>
</dbReference>
<dbReference type="InterPro" id="IPR001107">
    <property type="entry name" value="Band_7"/>
</dbReference>
<keyword evidence="3 7" id="KW-0812">Transmembrane</keyword>
<dbReference type="EMBL" id="UINC01006815">
    <property type="protein sequence ID" value="SVA29803.1"/>
    <property type="molecule type" value="Genomic_DNA"/>
</dbReference>
<dbReference type="SUPFAM" id="SSF117892">
    <property type="entry name" value="Band 7/SPFH domain"/>
    <property type="match status" value="1"/>
</dbReference>
<reference evidence="9" key="1">
    <citation type="submission" date="2018-05" db="EMBL/GenBank/DDBJ databases">
        <authorList>
            <person name="Lanie J.A."/>
            <person name="Ng W.-L."/>
            <person name="Kazmierczak K.M."/>
            <person name="Andrzejewski T.M."/>
            <person name="Davidsen T.M."/>
            <person name="Wayne K.J."/>
            <person name="Tettelin H."/>
            <person name="Glass J.I."/>
            <person name="Rusch D."/>
            <person name="Podicherti R."/>
            <person name="Tsui H.-C.T."/>
            <person name="Winkler M.E."/>
        </authorList>
    </citation>
    <scope>NUCLEOTIDE SEQUENCE</scope>
</reference>
<dbReference type="NCBIfam" id="TIGR01932">
    <property type="entry name" value="hflC"/>
    <property type="match status" value="1"/>
</dbReference>
<keyword evidence="5 7" id="KW-0472">Membrane</keyword>
<evidence type="ECO:0000259" key="8">
    <source>
        <dbReference type="SMART" id="SM00244"/>
    </source>
</evidence>
<evidence type="ECO:0000256" key="6">
    <source>
        <dbReference type="SAM" id="Coils"/>
    </source>
</evidence>
<keyword evidence="6" id="KW-0175">Coiled coil</keyword>
<name>A0A381USI0_9ZZZZ</name>
<comment type="subcellular location">
    <subcellularLocation>
        <location evidence="1">Membrane</location>
    </subcellularLocation>
</comment>
<dbReference type="PRINTS" id="PR00721">
    <property type="entry name" value="STOMATIN"/>
</dbReference>
<protein>
    <recommendedName>
        <fullName evidence="8">Band 7 domain-containing protein</fullName>
    </recommendedName>
</protein>
<evidence type="ECO:0000256" key="7">
    <source>
        <dbReference type="SAM" id="Phobius"/>
    </source>
</evidence>
<gene>
    <name evidence="9" type="ORF">METZ01_LOCUS82657</name>
</gene>
<dbReference type="Pfam" id="PF01145">
    <property type="entry name" value="Band_7"/>
    <property type="match status" value="1"/>
</dbReference>
<evidence type="ECO:0000313" key="9">
    <source>
        <dbReference type="EMBL" id="SVA29803.1"/>
    </source>
</evidence>
<proteinExistence type="inferred from homology"/>
<evidence type="ECO:0000256" key="4">
    <source>
        <dbReference type="ARBA" id="ARBA00022989"/>
    </source>
</evidence>
<evidence type="ECO:0000256" key="2">
    <source>
        <dbReference type="ARBA" id="ARBA00007862"/>
    </source>
</evidence>
<dbReference type="InterPro" id="IPR010200">
    <property type="entry name" value="HflC"/>
</dbReference>
<dbReference type="PANTHER" id="PTHR42911">
    <property type="entry name" value="MODULATOR OF FTSH PROTEASE HFLC"/>
    <property type="match status" value="1"/>
</dbReference>
<feature type="coiled-coil region" evidence="6">
    <location>
        <begin position="175"/>
        <end position="202"/>
    </location>
</feature>
<evidence type="ECO:0000256" key="3">
    <source>
        <dbReference type="ARBA" id="ARBA00022692"/>
    </source>
</evidence>
<comment type="similarity">
    <text evidence="2">Belongs to the band 7/mec-2 family. HflC subfamily.</text>
</comment>
<dbReference type="InterPro" id="IPR001972">
    <property type="entry name" value="Stomatin_HflK_fam"/>
</dbReference>
<organism evidence="9">
    <name type="scientific">marine metagenome</name>
    <dbReference type="NCBI Taxonomy" id="408172"/>
    <lineage>
        <taxon>unclassified sequences</taxon>
        <taxon>metagenomes</taxon>
        <taxon>ecological metagenomes</taxon>
    </lineage>
</organism>
<evidence type="ECO:0000256" key="5">
    <source>
        <dbReference type="ARBA" id="ARBA00023136"/>
    </source>
</evidence>
<dbReference type="SMART" id="SM00244">
    <property type="entry name" value="PHB"/>
    <property type="match status" value="1"/>
</dbReference>
<accession>A0A381USI0</accession>
<keyword evidence="4 7" id="KW-1133">Transmembrane helix</keyword>
<dbReference type="PANTHER" id="PTHR42911:SF1">
    <property type="entry name" value="MODULATOR OF FTSH PROTEASE HFLC"/>
    <property type="match status" value="1"/>
</dbReference>
<sequence>MKKSNIFISAFGLIAVIFISQSLFVVSEIERAVKLRFGEIVQFDVEPGLHFKWPIINSVRYFDSRILTLDAQPQRYLTSEKKALMVDSFIKWRVKDVAKYFTTTGGDEERAKRLLSQRVDTGLRNEFGVRTVKEVVSGERDQLMNSLTSMLDEIAQQELGVEVIDLRVKRIDLPLEVSESVYNRMRTERQRLARELRAQGNEVAEKIRATADKDKTVILADAYRMAEEIKGDGDAEATATYASAFTKDPEFYDFTRSLKAYQATFETKGDILLIDPDSDFFKYLDNSKVD</sequence>
<feature type="transmembrane region" description="Helical" evidence="7">
    <location>
        <begin position="6"/>
        <end position="26"/>
    </location>
</feature>
<dbReference type="InterPro" id="IPR036013">
    <property type="entry name" value="Band_7/SPFH_dom_sf"/>
</dbReference>
<feature type="domain" description="Band 7" evidence="8">
    <location>
        <begin position="21"/>
        <end position="185"/>
    </location>
</feature>
<evidence type="ECO:0000256" key="1">
    <source>
        <dbReference type="ARBA" id="ARBA00004370"/>
    </source>
</evidence>